<organism evidence="7 8">
    <name type="scientific">Staphylococcus schweitzeri</name>
    <dbReference type="NCBI Taxonomy" id="1654388"/>
    <lineage>
        <taxon>Bacteria</taxon>
        <taxon>Bacillati</taxon>
        <taxon>Bacillota</taxon>
        <taxon>Bacilli</taxon>
        <taxon>Bacillales</taxon>
        <taxon>Staphylococcaceae</taxon>
        <taxon>Staphylococcus</taxon>
    </lineage>
</organism>
<evidence type="ECO:0000256" key="2">
    <source>
        <dbReference type="ARBA" id="ARBA00022692"/>
    </source>
</evidence>
<feature type="transmembrane region" description="Helical" evidence="5">
    <location>
        <begin position="21"/>
        <end position="37"/>
    </location>
</feature>
<dbReference type="InterPro" id="IPR003339">
    <property type="entry name" value="ABC/ECF_trnsptr_transmembrane"/>
</dbReference>
<feature type="transmembrane region" description="Helical" evidence="5">
    <location>
        <begin position="67"/>
        <end position="86"/>
    </location>
</feature>
<dbReference type="PANTHER" id="PTHR33514:SF1">
    <property type="entry name" value="ABC TRANSPORTER PERMEASE"/>
    <property type="match status" value="1"/>
</dbReference>
<dbReference type="EMBL" id="PPQS01000001">
    <property type="protein sequence ID" value="PNZ51770.1"/>
    <property type="molecule type" value="Genomic_DNA"/>
</dbReference>
<feature type="transmembrane region" description="Helical" evidence="5">
    <location>
        <begin position="115"/>
        <end position="137"/>
    </location>
</feature>
<dbReference type="Proteomes" id="UP000596960">
    <property type="component" value="Unassembled WGS sequence"/>
</dbReference>
<gene>
    <name evidence="7" type="ORF">CD116_00060</name>
    <name evidence="6" type="ORF">ILQ21_03210</name>
</gene>
<evidence type="ECO:0000313" key="7">
    <source>
        <dbReference type="EMBL" id="PNZ51770.1"/>
    </source>
</evidence>
<keyword evidence="9" id="KW-1185">Reference proteome</keyword>
<dbReference type="RefSeq" id="WP_047548229.1">
    <property type="nucleotide sequence ID" value="NZ_CBCSFW010000004.1"/>
</dbReference>
<feature type="transmembrane region" description="Helical" evidence="5">
    <location>
        <begin position="248"/>
        <end position="267"/>
    </location>
</feature>
<keyword evidence="2 5" id="KW-0812">Transmembrane</keyword>
<dbReference type="Pfam" id="PF02361">
    <property type="entry name" value="CbiQ"/>
    <property type="match status" value="1"/>
</dbReference>
<reference evidence="7 8" key="1">
    <citation type="submission" date="2017-08" db="EMBL/GenBank/DDBJ databases">
        <title>Draft genome sequences of 64 type strains of genus Staph aureus.</title>
        <authorList>
            <person name="Cole K."/>
            <person name="Golubchik T."/>
            <person name="Russell J."/>
            <person name="Foster D."/>
            <person name="Llewelyn M."/>
            <person name="Wilson D."/>
            <person name="Crook D."/>
            <person name="Paul J."/>
        </authorList>
    </citation>
    <scope>NUCLEOTIDE SEQUENCE [LARGE SCALE GENOMIC DNA]</scope>
    <source>
        <strain evidence="7 8">DSM 28300</strain>
    </source>
</reference>
<feature type="transmembrane region" description="Helical" evidence="5">
    <location>
        <begin position="43"/>
        <end position="60"/>
    </location>
</feature>
<evidence type="ECO:0000256" key="4">
    <source>
        <dbReference type="ARBA" id="ARBA00023136"/>
    </source>
</evidence>
<keyword evidence="4 5" id="KW-0472">Membrane</keyword>
<reference evidence="6 9" key="2">
    <citation type="submission" date="2020-10" db="EMBL/GenBank/DDBJ databases">
        <title>Phenotypic and genomic profiling of Staphylococcus argenteus in Canada and the United States and recommendations for clinical result reporting.</title>
        <authorList>
            <person name="Eshaghi A."/>
            <person name="Bommersbach C."/>
            <person name="Zitterman S."/>
            <person name="Burnham C.-A.D."/>
            <person name="Patel R."/>
            <person name="Schuetz A.N."/>
            <person name="Patel S.N."/>
            <person name="Kus J.V."/>
        </authorList>
    </citation>
    <scope>NUCLEOTIDE SEQUENCE [LARGE SCALE GENOMIC DNA]</scope>
    <source>
        <strain evidence="6 9">DSM 28300</strain>
    </source>
</reference>
<dbReference type="CDD" id="cd16914">
    <property type="entry name" value="EcfT"/>
    <property type="match status" value="1"/>
</dbReference>
<keyword evidence="3 5" id="KW-1133">Transmembrane helix</keyword>
<evidence type="ECO:0000256" key="1">
    <source>
        <dbReference type="ARBA" id="ARBA00004141"/>
    </source>
</evidence>
<comment type="caution">
    <text evidence="7">The sequence shown here is derived from an EMBL/GenBank/DDBJ whole genome shotgun (WGS) entry which is preliminary data.</text>
</comment>
<evidence type="ECO:0000256" key="5">
    <source>
        <dbReference type="SAM" id="Phobius"/>
    </source>
</evidence>
<evidence type="ECO:0000313" key="8">
    <source>
        <dbReference type="Proteomes" id="UP000236395"/>
    </source>
</evidence>
<protein>
    <submittedName>
        <fullName evidence="7">Energy-coupling factor transporter transmembrane protein EcfT</fullName>
    </submittedName>
</protein>
<comment type="subcellular location">
    <subcellularLocation>
        <location evidence="1">Membrane</location>
        <topology evidence="1">Multi-pass membrane protein</topology>
    </subcellularLocation>
</comment>
<evidence type="ECO:0000313" key="6">
    <source>
        <dbReference type="EMBL" id="MBE2128080.1"/>
    </source>
</evidence>
<dbReference type="GO" id="GO:0005886">
    <property type="term" value="C:plasma membrane"/>
    <property type="evidence" value="ECO:0007669"/>
    <property type="project" value="TreeGrafter"/>
</dbReference>
<name>A0A2K4ANX4_9STAP</name>
<evidence type="ECO:0000256" key="3">
    <source>
        <dbReference type="ARBA" id="ARBA00022989"/>
    </source>
</evidence>
<evidence type="ECO:0000313" key="9">
    <source>
        <dbReference type="Proteomes" id="UP000596960"/>
    </source>
</evidence>
<dbReference type="PANTHER" id="PTHR33514">
    <property type="entry name" value="PROTEIN ABCI12, CHLOROPLASTIC"/>
    <property type="match status" value="1"/>
</dbReference>
<dbReference type="AlphaFoldDB" id="A0A2K4ANX4"/>
<dbReference type="Proteomes" id="UP000236395">
    <property type="component" value="Unassembled WGS sequence"/>
</dbReference>
<sequence length="277" mass="32358">MNQYNTIGFHPGNSRIHQLNATVKLLFLLVVSISAMVTYDTRYLILISASSILLFKYAHIEWKQVRFVVKFILFFTILNIIAVYIFDPEYGVKIYNQRTDIINGIGRFTLTSQELFYLFNLILKYISTVPLALIFLFTTNPSHFAASLNQLGVNYKISYAVSLALRYIPDIQETYFNISQAQQARGYDNSKNAKFTSRVKGIKRIVLPLIFSSIERIDTISTAMELRQFGQYKRRTWYVKKQLKKDDYVVLCLTLILLMLVVTLFFLNNSRYFNPWH</sequence>
<accession>A0A2K4ANX4</accession>
<dbReference type="EMBL" id="JADAMT010000003">
    <property type="protein sequence ID" value="MBE2128080.1"/>
    <property type="molecule type" value="Genomic_DNA"/>
</dbReference>
<proteinExistence type="predicted"/>
<dbReference type="GeneID" id="98346996"/>